<evidence type="ECO:0000313" key="1">
    <source>
        <dbReference type="EMBL" id="GIM10853.1"/>
    </source>
</evidence>
<dbReference type="Proteomes" id="UP000722791">
    <property type="component" value="Unassembled WGS sequence"/>
</dbReference>
<reference evidence="1" key="1">
    <citation type="journal article" date="2021" name="Proc. Natl. Acad. Sci. U.S.A.">
        <title>Three genomes in the algal genus Volvox reveal the fate of a haploid sex-determining region after a transition to homothallism.</title>
        <authorList>
            <person name="Yamamoto K."/>
            <person name="Hamaji T."/>
            <person name="Kawai-Toyooka H."/>
            <person name="Matsuzaki R."/>
            <person name="Takahashi F."/>
            <person name="Nishimura Y."/>
            <person name="Kawachi M."/>
            <person name="Noguchi H."/>
            <person name="Minakuchi Y."/>
            <person name="Umen J.G."/>
            <person name="Toyoda A."/>
            <person name="Nozaki H."/>
        </authorList>
    </citation>
    <scope>NUCLEOTIDE SEQUENCE</scope>
    <source>
        <strain evidence="1">NIES-3785</strain>
    </source>
</reference>
<comment type="caution">
    <text evidence="1">The sequence shown here is derived from an EMBL/GenBank/DDBJ whole genome shotgun (WGS) entry which is preliminary data.</text>
</comment>
<gene>
    <name evidence="1" type="ORF">Vretimale_14463</name>
</gene>
<sequence>MLRVLRFRCEMLAQHGNGINEPPRLRVDDVMVRPVNRYRGGSDAAATAASKQQLGIAAVRYRSGGGCGVGGGGVPAAGGALRLDHSWRYDLLRDLSAGQTIAWKSGGERYHPS</sequence>
<evidence type="ECO:0000313" key="2">
    <source>
        <dbReference type="Proteomes" id="UP000722791"/>
    </source>
</evidence>
<protein>
    <submittedName>
        <fullName evidence="1">Uncharacterized protein</fullName>
    </submittedName>
</protein>
<proteinExistence type="predicted"/>
<dbReference type="EMBL" id="BNCQ01000036">
    <property type="protein sequence ID" value="GIM10853.1"/>
    <property type="molecule type" value="Genomic_DNA"/>
</dbReference>
<name>A0A8J4LU03_9CHLO</name>
<dbReference type="AlphaFoldDB" id="A0A8J4LU03"/>
<accession>A0A8J4LU03</accession>
<organism evidence="1 2">
    <name type="scientific">Volvox reticuliferus</name>
    <dbReference type="NCBI Taxonomy" id="1737510"/>
    <lineage>
        <taxon>Eukaryota</taxon>
        <taxon>Viridiplantae</taxon>
        <taxon>Chlorophyta</taxon>
        <taxon>core chlorophytes</taxon>
        <taxon>Chlorophyceae</taxon>
        <taxon>CS clade</taxon>
        <taxon>Chlamydomonadales</taxon>
        <taxon>Volvocaceae</taxon>
        <taxon>Volvox</taxon>
    </lineage>
</organism>